<sequence>MIINYQLTSEDIIALQKEYFKKTRSRRQKKTTLIIATIFFVYWIGLFFASLLFKPTSSTSPFYDILSILGAFGGVLFILLMMPAISKISDLVRLLIYRFFSKKNNHFPRDLILHFQETGIEIHSINNQINKITKVTWESIERLGNDENRLFLYYLESKEGVIIPISDARISKAEKQELRNLLIQYLPPDIIADNSGRKPFLDSLITNSKQLM</sequence>
<keyword evidence="3" id="KW-1185">Reference proteome</keyword>
<evidence type="ECO:0000256" key="1">
    <source>
        <dbReference type="SAM" id="Phobius"/>
    </source>
</evidence>
<dbReference type="EMBL" id="CP101462">
    <property type="protein sequence ID" value="UTT44318.1"/>
    <property type="molecule type" value="Genomic_DNA"/>
</dbReference>
<name>A0ABY5FS94_9BACL</name>
<evidence type="ECO:0000313" key="2">
    <source>
        <dbReference type="EMBL" id="UTT44318.1"/>
    </source>
</evidence>
<protein>
    <recommendedName>
        <fullName evidence="4">YcxB-like protein domain-containing protein</fullName>
    </recommendedName>
</protein>
<keyword evidence="1" id="KW-1133">Transmembrane helix</keyword>
<evidence type="ECO:0000313" key="3">
    <source>
        <dbReference type="Proteomes" id="UP001060325"/>
    </source>
</evidence>
<keyword evidence="1" id="KW-0472">Membrane</keyword>
<proteinExistence type="predicted"/>
<feature type="transmembrane region" description="Helical" evidence="1">
    <location>
        <begin position="65"/>
        <end position="85"/>
    </location>
</feature>
<feature type="transmembrane region" description="Helical" evidence="1">
    <location>
        <begin position="31"/>
        <end position="53"/>
    </location>
</feature>
<dbReference type="Proteomes" id="UP001060325">
    <property type="component" value="Chromosome"/>
</dbReference>
<dbReference type="RefSeq" id="WP_255178567.1">
    <property type="nucleotide sequence ID" value="NZ_CP101462.1"/>
</dbReference>
<evidence type="ECO:0008006" key="4">
    <source>
        <dbReference type="Google" id="ProtNLM"/>
    </source>
</evidence>
<reference evidence="2" key="1">
    <citation type="submission" date="2022-07" db="EMBL/GenBank/DDBJ databases">
        <title>Complete genome of CX2.</title>
        <authorList>
            <person name="Cao G."/>
        </authorList>
    </citation>
    <scope>NUCLEOTIDE SEQUENCE</scope>
    <source>
        <strain evidence="2">CX2</strain>
    </source>
</reference>
<accession>A0ABY5FS94</accession>
<organism evidence="2 3">
    <name type="scientific">Exiguobacterium aurantiacum</name>
    <dbReference type="NCBI Taxonomy" id="33987"/>
    <lineage>
        <taxon>Bacteria</taxon>
        <taxon>Bacillati</taxon>
        <taxon>Bacillota</taxon>
        <taxon>Bacilli</taxon>
        <taxon>Bacillales</taxon>
        <taxon>Bacillales Family XII. Incertae Sedis</taxon>
        <taxon>Exiguobacterium</taxon>
    </lineage>
</organism>
<gene>
    <name evidence="2" type="ORF">NMQ00_07420</name>
</gene>
<keyword evidence="1" id="KW-0812">Transmembrane</keyword>